<evidence type="ECO:0000256" key="1">
    <source>
        <dbReference type="SAM" id="MobiDB-lite"/>
    </source>
</evidence>
<keyword evidence="2" id="KW-0812">Transmembrane</keyword>
<feature type="transmembrane region" description="Helical" evidence="2">
    <location>
        <begin position="42"/>
        <end position="64"/>
    </location>
</feature>
<sequence>MLAELYPCGTGARNPLFRLRGHPRARPTRHCLYLVLEASEAVATTVAAAVAASVAASVATMSVVSTDEMRALVKLVDVMHGLNQERRARDSLVVSIAVAFVVSAISAVAAKASEATVVTEVTSKDGGGAGAQEESDERSVHGDGWRCSTGGLKNS</sequence>
<reference evidence="3" key="1">
    <citation type="submission" date="2020-03" db="EMBL/GenBank/DDBJ databases">
        <title>A transcriptome and proteome of the tick Rhipicephalus microplus shaped by the genetic composition of its hosts and developmental stage.</title>
        <authorList>
            <person name="Garcia G.R."/>
            <person name="Ribeiro J.M.C."/>
            <person name="Maruyama S.R."/>
            <person name="Gardinasse L.G."/>
            <person name="Nelson K."/>
            <person name="Ferreira B.R."/>
            <person name="Andrade T.G."/>
            <person name="Santos I.K.F.M."/>
        </authorList>
    </citation>
    <scope>NUCLEOTIDE SEQUENCE</scope>
    <source>
        <strain evidence="3">NSGR</strain>
        <tissue evidence="3">Salivary glands</tissue>
    </source>
</reference>
<feature type="transmembrane region" description="Helical" evidence="2">
    <location>
        <begin position="92"/>
        <end position="110"/>
    </location>
</feature>
<proteinExistence type="predicted"/>
<name>A0A6G5AGA3_RHIMP</name>
<dbReference type="AlphaFoldDB" id="A0A6G5AGA3"/>
<evidence type="ECO:0000313" key="3">
    <source>
        <dbReference type="EMBL" id="NIE49954.1"/>
    </source>
</evidence>
<organism evidence="3">
    <name type="scientific">Rhipicephalus microplus</name>
    <name type="common">Cattle tick</name>
    <name type="synonym">Boophilus microplus</name>
    <dbReference type="NCBI Taxonomy" id="6941"/>
    <lineage>
        <taxon>Eukaryota</taxon>
        <taxon>Metazoa</taxon>
        <taxon>Ecdysozoa</taxon>
        <taxon>Arthropoda</taxon>
        <taxon>Chelicerata</taxon>
        <taxon>Arachnida</taxon>
        <taxon>Acari</taxon>
        <taxon>Parasitiformes</taxon>
        <taxon>Ixodida</taxon>
        <taxon>Ixodoidea</taxon>
        <taxon>Ixodidae</taxon>
        <taxon>Rhipicephalinae</taxon>
        <taxon>Rhipicephalus</taxon>
        <taxon>Boophilus</taxon>
    </lineage>
</organism>
<dbReference type="EMBL" id="GIKN01007681">
    <property type="protein sequence ID" value="NIE49954.1"/>
    <property type="molecule type" value="Transcribed_RNA"/>
</dbReference>
<evidence type="ECO:0000256" key="2">
    <source>
        <dbReference type="SAM" id="Phobius"/>
    </source>
</evidence>
<accession>A0A6G5AGA3</accession>
<feature type="region of interest" description="Disordered" evidence="1">
    <location>
        <begin position="122"/>
        <end position="155"/>
    </location>
</feature>
<keyword evidence="2" id="KW-1133">Transmembrane helix</keyword>
<protein>
    <submittedName>
        <fullName evidence="3">Uncharacterized protein</fullName>
    </submittedName>
</protein>
<keyword evidence="2" id="KW-0472">Membrane</keyword>